<dbReference type="Proteomes" id="UP000501568">
    <property type="component" value="Chromosome"/>
</dbReference>
<dbReference type="KEGG" id="spzr:G5C33_18570"/>
<dbReference type="EMBL" id="CP049109">
    <property type="protein sequence ID" value="QIG81593.1"/>
    <property type="molecule type" value="Genomic_DNA"/>
</dbReference>
<protein>
    <submittedName>
        <fullName evidence="1">Uncharacterized protein</fullName>
    </submittedName>
</protein>
<dbReference type="RefSeq" id="WP_165328520.1">
    <property type="nucleotide sequence ID" value="NZ_CP049109.1"/>
</dbReference>
<reference evidence="1 2" key="1">
    <citation type="submission" date="2020-02" db="EMBL/GenBank/DDBJ databases">
        <authorList>
            <person name="Zheng R.K."/>
            <person name="Sun C.M."/>
        </authorList>
    </citation>
    <scope>NUCLEOTIDE SEQUENCE [LARGE SCALE GENOMIC DNA]</scope>
    <source>
        <strain evidence="2">zrk23</strain>
    </source>
</reference>
<keyword evidence="2" id="KW-1185">Reference proteome</keyword>
<dbReference type="AlphaFoldDB" id="A0A6G6YAJ2"/>
<evidence type="ECO:0000313" key="2">
    <source>
        <dbReference type="Proteomes" id="UP000501568"/>
    </source>
</evidence>
<organism evidence="1 2">
    <name type="scientific">Stakelama tenebrarum</name>
    <dbReference type="NCBI Taxonomy" id="2711215"/>
    <lineage>
        <taxon>Bacteria</taxon>
        <taxon>Pseudomonadati</taxon>
        <taxon>Pseudomonadota</taxon>
        <taxon>Alphaproteobacteria</taxon>
        <taxon>Sphingomonadales</taxon>
        <taxon>Sphingomonadaceae</taxon>
        <taxon>Stakelama</taxon>
    </lineage>
</organism>
<accession>A0A6G6YAJ2</accession>
<name>A0A6G6YAJ2_9SPHN</name>
<sequence>MRGYLRRRRVNTPGRSLWDRALKRAKSRAVSFALPRDSVTVPPTCPALGIMIAVGRRRSACSPSLDRIVPQLGYVPGNMRVISDRANRLKGNRSLAELRHLAEAGPAALRADYAMIATYVEREELLAEVRAKAEQGGRAGQEWAKIAAFLDRVFRKSLIN</sequence>
<evidence type="ECO:0000313" key="1">
    <source>
        <dbReference type="EMBL" id="QIG81593.1"/>
    </source>
</evidence>
<gene>
    <name evidence="1" type="ORF">G5C33_18570</name>
</gene>
<proteinExistence type="predicted"/>